<dbReference type="EMBL" id="CP001176">
    <property type="protein sequence ID" value="ACK64004.1"/>
    <property type="molecule type" value="Genomic_DNA"/>
</dbReference>
<dbReference type="HOGENOM" id="CLU_3284346_0_0_9"/>
<gene>
    <name evidence="1" type="ordered locus">BCB4264_A2490</name>
</gene>
<evidence type="ECO:0000313" key="2">
    <source>
        <dbReference type="Proteomes" id="UP000007096"/>
    </source>
</evidence>
<proteinExistence type="predicted"/>
<dbReference type="Proteomes" id="UP000007096">
    <property type="component" value="Chromosome"/>
</dbReference>
<dbReference type="KEGG" id="bcb:BCB4264_A2490"/>
<reference evidence="1 2" key="1">
    <citation type="submission" date="2008-10" db="EMBL/GenBank/DDBJ databases">
        <title>Genome sequence of Bacillus cereus B4264.</title>
        <authorList>
            <person name="Dodson R.J."/>
            <person name="Durkin A.S."/>
            <person name="Rosovitz M.J."/>
            <person name="Rasko D.A."/>
            <person name="Hoffmaster A."/>
            <person name="Ravel J."/>
            <person name="Sutton G."/>
        </authorList>
    </citation>
    <scope>NUCLEOTIDE SEQUENCE [LARGE SCALE GENOMIC DNA]</scope>
    <source>
        <strain evidence="1 2">B4264</strain>
    </source>
</reference>
<organism evidence="1 2">
    <name type="scientific">Bacillus cereus (strain B4264)</name>
    <dbReference type="NCBI Taxonomy" id="405532"/>
    <lineage>
        <taxon>Bacteria</taxon>
        <taxon>Bacillati</taxon>
        <taxon>Bacillota</taxon>
        <taxon>Bacilli</taxon>
        <taxon>Bacillales</taxon>
        <taxon>Bacillaceae</taxon>
        <taxon>Bacillus</taxon>
        <taxon>Bacillus cereus group</taxon>
    </lineage>
</organism>
<sequence>MVLLSKLAQQGGKGAGNNYINVSAKADSVFEQIRIIAKKN</sequence>
<protein>
    <submittedName>
        <fullName evidence="1">Germination protein, Ger</fullName>
    </submittedName>
</protein>
<accession>B7H7T9</accession>
<evidence type="ECO:0000313" key="1">
    <source>
        <dbReference type="EMBL" id="ACK64004.1"/>
    </source>
</evidence>
<dbReference type="AlphaFoldDB" id="B7H7T9"/>
<name>B7H7T9_BACC4</name>